<comment type="subcellular location">
    <subcellularLocation>
        <location evidence="1">Mitochondrion</location>
    </subcellularLocation>
</comment>
<gene>
    <name evidence="8" type="primary">LOC112275472</name>
    <name evidence="7" type="ORF">PHYPA_028333</name>
</gene>
<dbReference type="RefSeq" id="XP_024361577.2">
    <property type="nucleotide sequence ID" value="XM_024505809.2"/>
</dbReference>
<feature type="region of interest" description="Disordered" evidence="5">
    <location>
        <begin position="49"/>
        <end position="74"/>
    </location>
</feature>
<evidence type="ECO:0000256" key="4">
    <source>
        <dbReference type="ARBA" id="ARBA00040604"/>
    </source>
</evidence>
<accession>A0A2K1IK41</accession>
<dbReference type="Pfam" id="PF07534">
    <property type="entry name" value="TLD"/>
    <property type="match status" value="1"/>
</dbReference>
<sequence>MLGWACGHRGPNQGLETKMKNALLSKPVEWADAMSDTFGRFLPSKKNVASLSRKNSSPELGEYATGADGSGFGIAEQVWDDSNSEKDGRESWDTQGPDTSSLSAFLYNLMSCTDDSSKGEDKQALKFSRSGSESRAYFARSGNHSTPSSPFRQRGELCNAGEAEEQGSAHRGDCCYADGLLVTQNVKDTTPRPRRKQFPSISVDRLPSMSDHSLLLSDELRCYIHPALPSLVKGRRWILLYSTNKHGMSLLTLYRNSNMATGPCLLVAGDKEGAVFGGLITSPLTPTQQKKYEGSSDSFVFSTVSGQPTIFHPTGVNRYFVLVTPEALSCGGGSHFALHLDSELLNGSSGACETYGNPCLAHAEEFVLKHVELWGFEHTHRPSALSEPTHPLMSW</sequence>
<dbReference type="GeneID" id="112275472"/>
<dbReference type="OMA" id="HHDINEE"/>
<evidence type="ECO:0000313" key="9">
    <source>
        <dbReference type="Proteomes" id="UP000006727"/>
    </source>
</evidence>
<evidence type="ECO:0000256" key="5">
    <source>
        <dbReference type="SAM" id="MobiDB-lite"/>
    </source>
</evidence>
<dbReference type="PANTHER" id="PTHR23354:SF62">
    <property type="entry name" value="MUSTARD, ISOFORM V"/>
    <property type="match status" value="1"/>
</dbReference>
<evidence type="ECO:0000256" key="3">
    <source>
        <dbReference type="ARBA" id="ARBA00023128"/>
    </source>
</evidence>
<dbReference type="SMART" id="SM00584">
    <property type="entry name" value="TLDc"/>
    <property type="match status" value="1"/>
</dbReference>
<dbReference type="PANTHER" id="PTHR23354">
    <property type="entry name" value="NUCLEOLAR PROTEIN 7/ESTROGEN RECEPTOR COACTIVATOR-RELATED"/>
    <property type="match status" value="1"/>
</dbReference>
<comment type="similarity">
    <text evidence="2">Belongs to the OXR1 family.</text>
</comment>
<name>A0A2K1IK41_PHYPA</name>
<reference evidence="7 9" key="1">
    <citation type="journal article" date="2008" name="Science">
        <title>The Physcomitrella genome reveals evolutionary insights into the conquest of land by plants.</title>
        <authorList>
            <person name="Rensing S."/>
            <person name="Lang D."/>
            <person name="Zimmer A."/>
            <person name="Terry A."/>
            <person name="Salamov A."/>
            <person name="Shapiro H."/>
            <person name="Nishiyama T."/>
            <person name="Perroud P.-F."/>
            <person name="Lindquist E."/>
            <person name="Kamisugi Y."/>
            <person name="Tanahashi T."/>
            <person name="Sakakibara K."/>
            <person name="Fujita T."/>
            <person name="Oishi K."/>
            <person name="Shin-I T."/>
            <person name="Kuroki Y."/>
            <person name="Toyoda A."/>
            <person name="Suzuki Y."/>
            <person name="Hashimoto A."/>
            <person name="Yamaguchi K."/>
            <person name="Sugano A."/>
            <person name="Kohara Y."/>
            <person name="Fujiyama A."/>
            <person name="Anterola A."/>
            <person name="Aoki S."/>
            <person name="Ashton N."/>
            <person name="Barbazuk W.B."/>
            <person name="Barker E."/>
            <person name="Bennetzen J."/>
            <person name="Bezanilla M."/>
            <person name="Blankenship R."/>
            <person name="Cho S.H."/>
            <person name="Dutcher S."/>
            <person name="Estelle M."/>
            <person name="Fawcett J.A."/>
            <person name="Gundlach H."/>
            <person name="Hanada K."/>
            <person name="Heyl A."/>
            <person name="Hicks K.A."/>
            <person name="Hugh J."/>
            <person name="Lohr M."/>
            <person name="Mayer K."/>
            <person name="Melkozernov A."/>
            <person name="Murata T."/>
            <person name="Nelson D."/>
            <person name="Pils B."/>
            <person name="Prigge M."/>
            <person name="Reiss B."/>
            <person name="Renner T."/>
            <person name="Rombauts S."/>
            <person name="Rushton P."/>
            <person name="Sanderfoot A."/>
            <person name="Schween G."/>
            <person name="Shiu S.-H."/>
            <person name="Stueber K."/>
            <person name="Theodoulou F.L."/>
            <person name="Tu H."/>
            <person name="Van de Peer Y."/>
            <person name="Verrier P.J."/>
            <person name="Waters E."/>
            <person name="Wood A."/>
            <person name="Yang L."/>
            <person name="Cove D."/>
            <person name="Cuming A."/>
            <person name="Hasebe M."/>
            <person name="Lucas S."/>
            <person name="Mishler D.B."/>
            <person name="Reski R."/>
            <person name="Grigoriev I."/>
            <person name="Quatrano R.S."/>
            <person name="Boore J.L."/>
        </authorList>
    </citation>
    <scope>NUCLEOTIDE SEQUENCE [LARGE SCALE GENOMIC DNA]</scope>
    <source>
        <strain evidence="8 9">cv. Gransden 2004</strain>
    </source>
</reference>
<reference evidence="8" key="3">
    <citation type="submission" date="2020-12" db="UniProtKB">
        <authorList>
            <consortium name="EnsemblPlants"/>
        </authorList>
    </citation>
    <scope>IDENTIFICATION</scope>
</reference>
<dbReference type="Proteomes" id="UP000006727">
    <property type="component" value="Chromosome 23"/>
</dbReference>
<dbReference type="GO" id="GO:0005739">
    <property type="term" value="C:mitochondrion"/>
    <property type="evidence" value="ECO:0007669"/>
    <property type="project" value="UniProtKB-SubCell"/>
</dbReference>
<evidence type="ECO:0000256" key="1">
    <source>
        <dbReference type="ARBA" id="ARBA00004173"/>
    </source>
</evidence>
<dbReference type="EMBL" id="ABEU02000023">
    <property type="protein sequence ID" value="PNR29639.1"/>
    <property type="molecule type" value="Genomic_DNA"/>
</dbReference>
<dbReference type="PaxDb" id="3218-PP1S49_98V6.1"/>
<keyword evidence="9" id="KW-1185">Reference proteome</keyword>
<organism evidence="7">
    <name type="scientific">Physcomitrium patens</name>
    <name type="common">Spreading-leaved earth moss</name>
    <name type="synonym">Physcomitrella patens</name>
    <dbReference type="NCBI Taxonomy" id="3218"/>
    <lineage>
        <taxon>Eukaryota</taxon>
        <taxon>Viridiplantae</taxon>
        <taxon>Streptophyta</taxon>
        <taxon>Embryophyta</taxon>
        <taxon>Bryophyta</taxon>
        <taxon>Bryophytina</taxon>
        <taxon>Bryopsida</taxon>
        <taxon>Funariidae</taxon>
        <taxon>Funariales</taxon>
        <taxon>Funariaceae</taxon>
        <taxon>Physcomitrium</taxon>
    </lineage>
</organism>
<reference evidence="7 9" key="2">
    <citation type="journal article" date="2018" name="Plant J.">
        <title>The Physcomitrella patens chromosome-scale assembly reveals moss genome structure and evolution.</title>
        <authorList>
            <person name="Lang D."/>
            <person name="Ullrich K.K."/>
            <person name="Murat F."/>
            <person name="Fuchs J."/>
            <person name="Jenkins J."/>
            <person name="Haas F.B."/>
            <person name="Piednoel M."/>
            <person name="Gundlach H."/>
            <person name="Van Bel M."/>
            <person name="Meyberg R."/>
            <person name="Vives C."/>
            <person name="Morata J."/>
            <person name="Symeonidi A."/>
            <person name="Hiss M."/>
            <person name="Muchero W."/>
            <person name="Kamisugi Y."/>
            <person name="Saleh O."/>
            <person name="Blanc G."/>
            <person name="Decker E.L."/>
            <person name="van Gessel N."/>
            <person name="Grimwood J."/>
            <person name="Hayes R.D."/>
            <person name="Graham S.W."/>
            <person name="Gunter L.E."/>
            <person name="McDaniel S.F."/>
            <person name="Hoernstein S.N.W."/>
            <person name="Larsson A."/>
            <person name="Li F.W."/>
            <person name="Perroud P.F."/>
            <person name="Phillips J."/>
            <person name="Ranjan P."/>
            <person name="Rokshar D.S."/>
            <person name="Rothfels C.J."/>
            <person name="Schneider L."/>
            <person name="Shu S."/>
            <person name="Stevenson D.W."/>
            <person name="Thummler F."/>
            <person name="Tillich M."/>
            <person name="Villarreal Aguilar J.C."/>
            <person name="Widiez T."/>
            <person name="Wong G.K."/>
            <person name="Wymore A."/>
            <person name="Zhang Y."/>
            <person name="Zimmer A.D."/>
            <person name="Quatrano R.S."/>
            <person name="Mayer K.F.X."/>
            <person name="Goodstein D."/>
            <person name="Casacuberta J.M."/>
            <person name="Vandepoele K."/>
            <person name="Reski R."/>
            <person name="Cuming A.C."/>
            <person name="Tuskan G.A."/>
            <person name="Maumus F."/>
            <person name="Salse J."/>
            <person name="Schmutz J."/>
            <person name="Rensing S.A."/>
        </authorList>
    </citation>
    <scope>NUCLEOTIDE SEQUENCE [LARGE SCALE GENOMIC DNA]</scope>
    <source>
        <strain evidence="8 9">cv. Gransden 2004</strain>
    </source>
</reference>
<dbReference type="STRING" id="3218.A0A2K1IK41"/>
<dbReference type="Gramene" id="Pp3c23_20180V3.1">
    <property type="protein sequence ID" value="PAC:32949424.CDS.1"/>
    <property type="gene ID" value="Pp3c23_20180"/>
</dbReference>
<protein>
    <recommendedName>
        <fullName evidence="4">Oxidation resistance protein 1</fullName>
    </recommendedName>
</protein>
<dbReference type="InterPro" id="IPR006571">
    <property type="entry name" value="TLDc_dom"/>
</dbReference>
<feature type="domain" description="TLDc" evidence="6">
    <location>
        <begin position="214"/>
        <end position="377"/>
    </location>
</feature>
<evidence type="ECO:0000256" key="2">
    <source>
        <dbReference type="ARBA" id="ARBA00009540"/>
    </source>
</evidence>
<proteinExistence type="inferred from homology"/>
<keyword evidence="3" id="KW-0496">Mitochondrion</keyword>
<dbReference type="EnsemblPlants" id="Pp3c23_20180V3.1">
    <property type="protein sequence ID" value="PAC:32949424.CDS.1"/>
    <property type="gene ID" value="Pp3c23_20180"/>
</dbReference>
<dbReference type="PROSITE" id="PS51886">
    <property type="entry name" value="TLDC"/>
    <property type="match status" value="1"/>
</dbReference>
<feature type="compositionally biased region" description="Polar residues" evidence="5">
    <location>
        <begin position="49"/>
        <end position="58"/>
    </location>
</feature>
<evidence type="ECO:0000259" key="6">
    <source>
        <dbReference type="PROSITE" id="PS51886"/>
    </source>
</evidence>
<evidence type="ECO:0000313" key="7">
    <source>
        <dbReference type="EMBL" id="PNR29639.1"/>
    </source>
</evidence>
<evidence type="ECO:0000313" key="8">
    <source>
        <dbReference type="EnsemblPlants" id="PAC:32949424.CDS.1"/>
    </source>
</evidence>
<dbReference type="AlphaFoldDB" id="A0A2K1IK41"/>
<dbReference type="FunCoup" id="A0A2K1IK41">
    <property type="interactions" value="452"/>
</dbReference>